<gene>
    <name evidence="3" type="ORF">CHLNCDRAFT_133978</name>
</gene>
<dbReference type="GO" id="GO:0003712">
    <property type="term" value="F:transcription coregulator activity"/>
    <property type="evidence" value="ECO:0007669"/>
    <property type="project" value="InterPro"/>
</dbReference>
<feature type="compositionally biased region" description="Low complexity" evidence="2">
    <location>
        <begin position="662"/>
        <end position="706"/>
    </location>
</feature>
<evidence type="ECO:0000256" key="2">
    <source>
        <dbReference type="SAM" id="MobiDB-lite"/>
    </source>
</evidence>
<dbReference type="RefSeq" id="XP_005847799.1">
    <property type="nucleotide sequence ID" value="XM_005847737.1"/>
</dbReference>
<dbReference type="Proteomes" id="UP000008141">
    <property type="component" value="Unassembled WGS sequence"/>
</dbReference>
<feature type="region of interest" description="Disordered" evidence="2">
    <location>
        <begin position="658"/>
        <end position="724"/>
    </location>
</feature>
<protein>
    <submittedName>
        <fullName evidence="3">Uncharacterized protein</fullName>
    </submittedName>
</protein>
<name>E1ZEQ1_CHLVA</name>
<dbReference type="InterPro" id="IPR036529">
    <property type="entry name" value="KIX_dom_sf"/>
</dbReference>
<feature type="compositionally biased region" description="Basic and acidic residues" evidence="2">
    <location>
        <begin position="707"/>
        <end position="716"/>
    </location>
</feature>
<feature type="compositionally biased region" description="Low complexity" evidence="2">
    <location>
        <begin position="853"/>
        <end position="872"/>
    </location>
</feature>
<dbReference type="GeneID" id="17354936"/>
<sequence length="1028" mass="109404">MPPQDIKMTDRQRAVDHMQARLQSIGQPVEKAAALAARVEEAVYKKANSREEYAGYLQNSLAKAVAAQQKAQAMAQQGQMAGGMAQQAQVMQQQGAAPRGGGGGAAQYGMAGMAQTAPGNMQYMHQQTAAAPPQQMYGMNQHNMPQQQHQQHQQQQQQQQAAQYMGMAQAQPQQQYMQAQQQQQPVQYMQPASQAQAAHQQYVRQPQQQYMQAPVAQQQYMQAQPQVQYVQQQVQAQPQQQYMQQAAQPQQQYVQQQARPQQQYMQQPAAVQPQYMQAQAQQQYVQQQPVQQQYMQQQAQPQQQYVQQPTQPQQQYVQQPSQPQYVQNQQQQGYVQPAAQPQQQYMQQPAQPQQQYVAQARGGGYTVQQYGNNAAPAVQPQAVQQQPIQAPVQQLPIPGPPQQAAPSAVPQALRPSQLTAGDLARLPSFDDPIFSDFAAELFPSEAQAAPAAPPPPPRFAAQPQASAGDSSKGSPAALPSNATQQRYRGGSRPLAHEPAALQEFMRLHAIINLPEQRTKAKTVRPPHELGAADAERMLQFYRDTSKLQPARAEQMAIRVQRYSMLLRLLLAENPHHQISITDSVVSLTKNFIRDLGSYREVVKKSHQKAAAGKAAAGGGAAAAASMPPPAASAPSPGGAFSPGGFLAMMESADSEGLRLHIPSATPPGSAAASAGATPAATPTQQAAQQPSAAAEAARQQALLRQRQLQEQRRREAAAAAAAAAPLPADAQQRLLAVSAQPRGQQDAAAIQAGFRRLQKVLQAADQRQLGTAAQPVSTPPLPAEARRLVARDKAALEAAVAAAGGAGSGAAGLVTAAAGHGFVEQQAAPGAGSEGGAYGEPAAKRQRSGSPEAGAAAGAAQPGQQPRGQGPRAKSELERRLAVECEEAAAALGGALWLLVAPDSSDPGAALVTCVPKAARGEGNGNGGGGGGGVADQQRWQVLMLRVAPGYPGEPPTAVFPRLGHGGASAAKAAAAEQQQLLDACRERFAAGVAAEAQPPRLQQVARAWLEATQHVARRLRSRQEERA</sequence>
<reference evidence="3 4" key="1">
    <citation type="journal article" date="2010" name="Plant Cell">
        <title>The Chlorella variabilis NC64A genome reveals adaptation to photosymbiosis, coevolution with viruses, and cryptic sex.</title>
        <authorList>
            <person name="Blanc G."/>
            <person name="Duncan G."/>
            <person name="Agarkova I."/>
            <person name="Borodovsky M."/>
            <person name="Gurnon J."/>
            <person name="Kuo A."/>
            <person name="Lindquist E."/>
            <person name="Lucas S."/>
            <person name="Pangilinan J."/>
            <person name="Polle J."/>
            <person name="Salamov A."/>
            <person name="Terry A."/>
            <person name="Yamada T."/>
            <person name="Dunigan D.D."/>
            <person name="Grigoriev I.V."/>
            <person name="Claverie J.M."/>
            <person name="Van Etten J.L."/>
        </authorList>
    </citation>
    <scope>NUCLEOTIDE SEQUENCE [LARGE SCALE GENOMIC DNA]</scope>
    <source>
        <strain evidence="3 4">NC64A</strain>
    </source>
</reference>
<feature type="region of interest" description="Disordered" evidence="2">
    <location>
        <begin position="446"/>
        <end position="492"/>
    </location>
</feature>
<dbReference type="GO" id="GO:0006355">
    <property type="term" value="P:regulation of DNA-templated transcription"/>
    <property type="evidence" value="ECO:0007669"/>
    <property type="project" value="InterPro"/>
</dbReference>
<evidence type="ECO:0000313" key="4">
    <source>
        <dbReference type="Proteomes" id="UP000008141"/>
    </source>
</evidence>
<dbReference type="KEGG" id="cvr:CHLNCDRAFT_133978"/>
<feature type="region of interest" description="Disordered" evidence="2">
    <location>
        <begin position="327"/>
        <end position="357"/>
    </location>
</feature>
<evidence type="ECO:0000313" key="3">
    <source>
        <dbReference type="EMBL" id="EFN55697.1"/>
    </source>
</evidence>
<evidence type="ECO:0000256" key="1">
    <source>
        <dbReference type="ARBA" id="ARBA00023242"/>
    </source>
</evidence>
<feature type="region of interest" description="Disordered" evidence="2">
    <location>
        <begin position="392"/>
        <end position="412"/>
    </location>
</feature>
<dbReference type="OrthoDB" id="10685013at2759"/>
<keyword evidence="1" id="KW-0539">Nucleus</keyword>
<dbReference type="InParanoid" id="E1ZEQ1"/>
<dbReference type="AlphaFoldDB" id="E1ZEQ1"/>
<dbReference type="EMBL" id="GL433844">
    <property type="protein sequence ID" value="EFN55697.1"/>
    <property type="molecule type" value="Genomic_DNA"/>
</dbReference>
<dbReference type="Gene3D" id="1.10.246.20">
    <property type="entry name" value="Coactivator CBP, KIX domain"/>
    <property type="match status" value="1"/>
</dbReference>
<proteinExistence type="predicted"/>
<feature type="region of interest" description="Disordered" evidence="2">
    <location>
        <begin position="826"/>
        <end position="878"/>
    </location>
</feature>
<dbReference type="STRING" id="554065.E1ZEQ1"/>
<keyword evidence="4" id="KW-1185">Reference proteome</keyword>
<accession>E1ZEQ1</accession>
<organism evidence="4">
    <name type="scientific">Chlorella variabilis</name>
    <name type="common">Green alga</name>
    <dbReference type="NCBI Taxonomy" id="554065"/>
    <lineage>
        <taxon>Eukaryota</taxon>
        <taxon>Viridiplantae</taxon>
        <taxon>Chlorophyta</taxon>
        <taxon>core chlorophytes</taxon>
        <taxon>Trebouxiophyceae</taxon>
        <taxon>Chlorellales</taxon>
        <taxon>Chlorellaceae</taxon>
        <taxon>Chlorella clade</taxon>
        <taxon>Chlorella</taxon>
    </lineage>
</organism>
<feature type="region of interest" description="Disordered" evidence="2">
    <location>
        <begin position="143"/>
        <end position="165"/>
    </location>
</feature>